<dbReference type="Pfam" id="PF00881">
    <property type="entry name" value="Nitroreductase"/>
    <property type="match status" value="1"/>
</dbReference>
<dbReference type="Gene3D" id="3.40.109.10">
    <property type="entry name" value="NADH Oxidase"/>
    <property type="match status" value="1"/>
</dbReference>
<dbReference type="RefSeq" id="WP_172357292.1">
    <property type="nucleotide sequence ID" value="NZ_BLLH01000009.1"/>
</dbReference>
<comment type="caution">
    <text evidence="4">The sequence shown here is derived from an EMBL/GenBank/DDBJ whole genome shotgun (WGS) entry which is preliminary data.</text>
</comment>
<organism evidence="4 5">
    <name type="scientific">Pseudolactococcus insecticola</name>
    <dbReference type="NCBI Taxonomy" id="2709158"/>
    <lineage>
        <taxon>Bacteria</taxon>
        <taxon>Bacillati</taxon>
        <taxon>Bacillota</taxon>
        <taxon>Bacilli</taxon>
        <taxon>Lactobacillales</taxon>
        <taxon>Streptococcaceae</taxon>
        <taxon>Pseudolactococcus</taxon>
    </lineage>
</organism>
<dbReference type="PANTHER" id="PTHR43673">
    <property type="entry name" value="NAD(P)H NITROREDUCTASE YDGI-RELATED"/>
    <property type="match status" value="1"/>
</dbReference>
<comment type="similarity">
    <text evidence="1">Belongs to the nitroreductase family.</text>
</comment>
<accession>A0A6A0B8Q3</accession>
<dbReference type="SUPFAM" id="SSF55469">
    <property type="entry name" value="FMN-dependent nitroreductase-like"/>
    <property type="match status" value="1"/>
</dbReference>
<keyword evidence="2" id="KW-0560">Oxidoreductase</keyword>
<sequence>MEFSTLNKSRHAVKTFDGTRLSVSEVKDILLEATLAPSAHNIQPWHFVIVDSDEKRAALSTTMHAKNAAQHESAGSTLVIFSDIDLKARVADLLEIGDDVLQEAEKSVIRERYPAMFDQFSDVQLSDYLALNTGIVAQNIVLTANNRGLKTNIILGFDKEKIKSVLAIEPRFRPELIITLGHSADSGVASYRLPVDDITDVL</sequence>
<dbReference type="Proteomes" id="UP000475928">
    <property type="component" value="Unassembled WGS sequence"/>
</dbReference>
<evidence type="ECO:0000256" key="2">
    <source>
        <dbReference type="ARBA" id="ARBA00023002"/>
    </source>
</evidence>
<keyword evidence="5" id="KW-1185">Reference proteome</keyword>
<dbReference type="InterPro" id="IPR029479">
    <property type="entry name" value="Nitroreductase"/>
</dbReference>
<dbReference type="EMBL" id="BLLH01000009">
    <property type="protein sequence ID" value="GFH41115.1"/>
    <property type="molecule type" value="Genomic_DNA"/>
</dbReference>
<dbReference type="PANTHER" id="PTHR43673:SF10">
    <property type="entry name" value="NADH DEHYDROGENASE_NAD(P)H NITROREDUCTASE XCC3605-RELATED"/>
    <property type="match status" value="1"/>
</dbReference>
<protein>
    <submittedName>
        <fullName evidence="4">Oxidoreductase</fullName>
    </submittedName>
</protein>
<evidence type="ECO:0000313" key="5">
    <source>
        <dbReference type="Proteomes" id="UP000475928"/>
    </source>
</evidence>
<evidence type="ECO:0000313" key="4">
    <source>
        <dbReference type="EMBL" id="GFH41115.1"/>
    </source>
</evidence>
<reference evidence="4 5" key="1">
    <citation type="submission" date="2020-02" db="EMBL/GenBank/DDBJ databases">
        <title>Draft genome sequence of Lactococcus sp. Hs20B0-1.</title>
        <authorList>
            <person name="Noda S."/>
            <person name="Yuki M."/>
            <person name="Ohkuma M."/>
        </authorList>
    </citation>
    <scope>NUCLEOTIDE SEQUENCE [LARGE SCALE GENOMIC DNA]</scope>
    <source>
        <strain evidence="4 5">Hs20B0-1</strain>
    </source>
</reference>
<feature type="domain" description="Nitroreductase" evidence="3">
    <location>
        <begin position="8"/>
        <end position="182"/>
    </location>
</feature>
<dbReference type="GO" id="GO:0016491">
    <property type="term" value="F:oxidoreductase activity"/>
    <property type="evidence" value="ECO:0007669"/>
    <property type="project" value="UniProtKB-KW"/>
</dbReference>
<dbReference type="InterPro" id="IPR000415">
    <property type="entry name" value="Nitroreductase-like"/>
</dbReference>
<proteinExistence type="inferred from homology"/>
<dbReference type="AlphaFoldDB" id="A0A6A0B8Q3"/>
<evidence type="ECO:0000256" key="1">
    <source>
        <dbReference type="ARBA" id="ARBA00007118"/>
    </source>
</evidence>
<evidence type="ECO:0000259" key="3">
    <source>
        <dbReference type="Pfam" id="PF00881"/>
    </source>
</evidence>
<gene>
    <name evidence="4" type="primary">ybiE</name>
    <name evidence="4" type="ORF">Hs20B_15130</name>
</gene>
<name>A0A6A0B8Q3_9LACT</name>